<sequence>WTSLSAAGGQENIIFSPLSVSVALGMVELGARGASLEEIREAVGFSHLLPGEINVPSITLNWLYLYICLMIWNKNNKTKTEGICRANGFSKHCVFLLLHSFL</sequence>
<dbReference type="Proteomes" id="UP000261380">
    <property type="component" value="Unplaced"/>
</dbReference>
<dbReference type="Pfam" id="PF00079">
    <property type="entry name" value="Serpin"/>
    <property type="match status" value="1"/>
</dbReference>
<dbReference type="InterPro" id="IPR036186">
    <property type="entry name" value="Serpin_sf"/>
</dbReference>
<evidence type="ECO:0000313" key="2">
    <source>
        <dbReference type="Ensembl" id="ENSXCOP00000001103.1"/>
    </source>
</evidence>
<reference evidence="2" key="2">
    <citation type="submission" date="2025-09" db="UniProtKB">
        <authorList>
            <consortium name="Ensembl"/>
        </authorList>
    </citation>
    <scope>IDENTIFICATION</scope>
</reference>
<organism evidence="2 3">
    <name type="scientific">Xiphophorus couchianus</name>
    <name type="common">Monterrey platyfish</name>
    <dbReference type="NCBI Taxonomy" id="32473"/>
    <lineage>
        <taxon>Eukaryota</taxon>
        <taxon>Metazoa</taxon>
        <taxon>Chordata</taxon>
        <taxon>Craniata</taxon>
        <taxon>Vertebrata</taxon>
        <taxon>Euteleostomi</taxon>
        <taxon>Actinopterygii</taxon>
        <taxon>Neopterygii</taxon>
        <taxon>Teleostei</taxon>
        <taxon>Neoteleostei</taxon>
        <taxon>Acanthomorphata</taxon>
        <taxon>Ovalentaria</taxon>
        <taxon>Atherinomorphae</taxon>
        <taxon>Cyprinodontiformes</taxon>
        <taxon>Poeciliidae</taxon>
        <taxon>Poeciliinae</taxon>
        <taxon>Xiphophorus</taxon>
    </lineage>
</organism>
<keyword evidence="3" id="KW-1185">Reference proteome</keyword>
<dbReference type="InterPro" id="IPR023796">
    <property type="entry name" value="Serpin_dom"/>
</dbReference>
<feature type="domain" description="Serpin" evidence="1">
    <location>
        <begin position="4"/>
        <end position="47"/>
    </location>
</feature>
<protein>
    <recommendedName>
        <fullName evidence="1">Serpin domain-containing protein</fullName>
    </recommendedName>
</protein>
<dbReference type="AlphaFoldDB" id="A0A3B5KLW2"/>
<reference evidence="2" key="1">
    <citation type="submission" date="2025-08" db="UniProtKB">
        <authorList>
            <consortium name="Ensembl"/>
        </authorList>
    </citation>
    <scope>IDENTIFICATION</scope>
</reference>
<accession>A0A3B5KLW2</accession>
<name>A0A3B5KLW2_9TELE</name>
<dbReference type="Gene3D" id="1.10.287.580">
    <property type="entry name" value="Helix hairpin bin"/>
    <property type="match status" value="1"/>
</dbReference>
<evidence type="ECO:0000259" key="1">
    <source>
        <dbReference type="Pfam" id="PF00079"/>
    </source>
</evidence>
<dbReference type="Ensembl" id="ENSXCOT00000001116.1">
    <property type="protein sequence ID" value="ENSXCOP00000001103.1"/>
    <property type="gene ID" value="ENSXCOG00000000908.1"/>
</dbReference>
<evidence type="ECO:0000313" key="3">
    <source>
        <dbReference type="Proteomes" id="UP000261380"/>
    </source>
</evidence>
<dbReference type="STRING" id="32473.ENSXCOP00000001103"/>
<proteinExistence type="predicted"/>
<dbReference type="SUPFAM" id="SSF56574">
    <property type="entry name" value="Serpins"/>
    <property type="match status" value="1"/>
</dbReference>